<accession>A0A7S2R241</accession>
<sequence length="810" mass="90506">MTGGKSSDDATKVTYSIDIRVFLVVIVSGMALAFGVGVAFGPSAGSEFAELISSKISPPSNELLDKNIKSVKRQPTKHSSDIGEKIIPQSDLNMKHVNFDQPSLEDLGDGVVKHYPNSKSGSSDGDDEEHLPAGQHLLVDIKNVEAAFLNSEERLAGAMVEVIQSAGLTLLSYHCHSLIPAGVSCVGVLLESHISFHTWPDEGVITLDLFTCGSNPLLPVLPELERLFGIPRTKSGSTELEKIVTLWSHELRGFRDSSARKKHHLDGQSDLASWVVSLLEVLKKEQIVSTLSPFQRIDIWDILDIDDTPTYNDAVKHNLQEGDPRWLTSELVTPERYLFLDGTIQMQSHSEREFHEALVHPAMFTHSNPEHVAIVGGGEGAVLREVLKHKTVKSVTMIEIDHMMVDIARKHLPFMSNCTDLIGVADVCFEDERADIIYDDGRAWFVDHFGKGAKKIAAVDKFDVIIMDALDPEHEKNVISDRLYNDGNFIDSLFNSLSESGVIAIKVGNAPNIHDPRADMGVYHVREKLFQLLENHQESAEIFVYEEPHCGWPEPRSFVVVCKDSSCRSNWHASTDVIDYQIYERIVDTQSDNSPLIHFDGATQFSYQIPPKAWETVYCRREPTPFECDYIQLDPLKEIYEFDIDDLGSDNSDFEIKTVVMEDGKEVNSVYAIVNIPKGSYIMPEDLAASFTIHDESKSNLIGNTKIAGTGKVSVIEDFLEFIDEHGHRSFASETGLTYVEVGGTHLIRRVTNEAASNVGRWMPRHPSGKIPVYSPVYERHMMSFDVFLVATKDIEAGEELVRLENMWDI</sequence>
<evidence type="ECO:0000256" key="4">
    <source>
        <dbReference type="ARBA" id="ARBA00022793"/>
    </source>
</evidence>
<dbReference type="InterPro" id="IPR029063">
    <property type="entry name" value="SAM-dependent_MTases_sf"/>
</dbReference>
<dbReference type="NCBIfam" id="TIGR03330">
    <property type="entry name" value="SAM_DCase_Bsu"/>
    <property type="match status" value="1"/>
</dbReference>
<dbReference type="FunFam" id="3.60.90.10:FF:000025">
    <property type="entry name" value="Uncharacterized protein"/>
    <property type="match status" value="1"/>
</dbReference>
<keyword evidence="10" id="KW-0670">Pyruvate</keyword>
<evidence type="ECO:0000256" key="6">
    <source>
        <dbReference type="ARBA" id="ARBA00023115"/>
    </source>
</evidence>
<dbReference type="Gene3D" id="3.40.50.150">
    <property type="entry name" value="Vaccinia Virus protein VP39"/>
    <property type="match status" value="1"/>
</dbReference>
<evidence type="ECO:0000256" key="10">
    <source>
        <dbReference type="ARBA" id="ARBA00023317"/>
    </source>
</evidence>
<dbReference type="PANTHER" id="PTHR43317">
    <property type="entry name" value="THERMOSPERMINE SYNTHASE ACAULIS5"/>
    <property type="match status" value="1"/>
</dbReference>
<evidence type="ECO:0000256" key="8">
    <source>
        <dbReference type="ARBA" id="ARBA00023239"/>
    </source>
</evidence>
<dbReference type="SUPFAM" id="SSF53335">
    <property type="entry name" value="S-adenosyl-L-methionine-dependent methyltransferases"/>
    <property type="match status" value="1"/>
</dbReference>
<organism evidence="14">
    <name type="scientific">Eucampia antarctica</name>
    <dbReference type="NCBI Taxonomy" id="49252"/>
    <lineage>
        <taxon>Eukaryota</taxon>
        <taxon>Sar</taxon>
        <taxon>Stramenopiles</taxon>
        <taxon>Ochrophyta</taxon>
        <taxon>Bacillariophyta</taxon>
        <taxon>Mediophyceae</taxon>
        <taxon>Biddulphiophycidae</taxon>
        <taxon>Hemiaulales</taxon>
        <taxon>Hemiaulaceae</taxon>
        <taxon>Eucampia</taxon>
    </lineage>
</organism>
<evidence type="ECO:0000256" key="5">
    <source>
        <dbReference type="ARBA" id="ARBA00022813"/>
    </source>
</evidence>
<keyword evidence="6 11" id="KW-0620">Polyamine biosynthesis</keyword>
<comment type="cofactor">
    <cofactor evidence="1">
        <name>pyruvate</name>
        <dbReference type="ChEBI" id="CHEBI:15361"/>
    </cofactor>
</comment>
<dbReference type="HAMAP" id="MF_00198">
    <property type="entry name" value="Spermidine_synth"/>
    <property type="match status" value="1"/>
</dbReference>
<dbReference type="Gene3D" id="3.60.90.10">
    <property type="entry name" value="S-adenosylmethionine decarboxylase"/>
    <property type="match status" value="1"/>
</dbReference>
<dbReference type="Pfam" id="PF02675">
    <property type="entry name" value="AdoMet_dc"/>
    <property type="match status" value="1"/>
</dbReference>
<feature type="domain" description="PABS" evidence="13">
    <location>
        <begin position="263"/>
        <end position="563"/>
    </location>
</feature>
<keyword evidence="8" id="KW-0456">Lyase</keyword>
<dbReference type="GO" id="GO:0004014">
    <property type="term" value="F:adenosylmethionine decarboxylase activity"/>
    <property type="evidence" value="ECO:0007669"/>
    <property type="project" value="InterPro"/>
</dbReference>
<protein>
    <recommendedName>
        <fullName evidence="13">PABS domain-containing protein</fullName>
    </recommendedName>
</protein>
<dbReference type="InterPro" id="IPR030373">
    <property type="entry name" value="PABS_CS"/>
</dbReference>
<dbReference type="Pfam" id="PF01564">
    <property type="entry name" value="Spermine_synth"/>
    <property type="match status" value="1"/>
</dbReference>
<dbReference type="InterPro" id="IPR003826">
    <property type="entry name" value="AdoMetDC_fam_prok"/>
</dbReference>
<keyword evidence="7" id="KW-0865">Zymogen</keyword>
<dbReference type="AlphaFoldDB" id="A0A7S2R241"/>
<keyword evidence="4" id="KW-0210">Decarboxylase</keyword>
<dbReference type="PROSITE" id="PS01330">
    <property type="entry name" value="PABS_1"/>
    <property type="match status" value="1"/>
</dbReference>
<dbReference type="InterPro" id="IPR001045">
    <property type="entry name" value="Spermi_synthase"/>
</dbReference>
<comment type="similarity">
    <text evidence="2">Belongs to the spermidine/spermine synthase family.</text>
</comment>
<dbReference type="SUPFAM" id="SSF56276">
    <property type="entry name" value="S-adenosylmethionine decarboxylase"/>
    <property type="match status" value="1"/>
</dbReference>
<gene>
    <name evidence="14" type="ORF">EANT1437_LOCUS2395</name>
</gene>
<evidence type="ECO:0000259" key="13">
    <source>
        <dbReference type="PROSITE" id="PS51006"/>
    </source>
</evidence>
<evidence type="ECO:0000256" key="12">
    <source>
        <dbReference type="SAM" id="Phobius"/>
    </source>
</evidence>
<feature type="transmembrane region" description="Helical" evidence="12">
    <location>
        <begin position="21"/>
        <end position="41"/>
    </location>
</feature>
<keyword evidence="12" id="KW-0812">Transmembrane</keyword>
<evidence type="ECO:0000256" key="3">
    <source>
        <dbReference type="ARBA" id="ARBA00022679"/>
    </source>
</evidence>
<feature type="active site" description="Proton acceptor" evidence="11">
    <location>
        <position position="468"/>
    </location>
</feature>
<keyword evidence="9" id="KW-0704">Schiff base</keyword>
<dbReference type="InterPro" id="IPR030374">
    <property type="entry name" value="PABS"/>
</dbReference>
<evidence type="ECO:0000256" key="1">
    <source>
        <dbReference type="ARBA" id="ARBA00001928"/>
    </source>
</evidence>
<dbReference type="GO" id="GO:0008295">
    <property type="term" value="P:spermidine biosynthetic process"/>
    <property type="evidence" value="ECO:0007669"/>
    <property type="project" value="InterPro"/>
</dbReference>
<proteinExistence type="inferred from homology"/>
<dbReference type="EMBL" id="HBHI01004765">
    <property type="protein sequence ID" value="CAD9658593.1"/>
    <property type="molecule type" value="Transcribed_RNA"/>
</dbReference>
<dbReference type="CDD" id="cd02440">
    <property type="entry name" value="AdoMet_MTases"/>
    <property type="match status" value="1"/>
</dbReference>
<name>A0A7S2R241_9STRA</name>
<dbReference type="PROSITE" id="PS51006">
    <property type="entry name" value="PABS_2"/>
    <property type="match status" value="1"/>
</dbReference>
<keyword evidence="12" id="KW-0472">Membrane</keyword>
<reference evidence="14" key="1">
    <citation type="submission" date="2021-01" db="EMBL/GenBank/DDBJ databases">
        <authorList>
            <person name="Corre E."/>
            <person name="Pelletier E."/>
            <person name="Niang G."/>
            <person name="Scheremetjew M."/>
            <person name="Finn R."/>
            <person name="Kale V."/>
            <person name="Holt S."/>
            <person name="Cochrane G."/>
            <person name="Meng A."/>
            <person name="Brown T."/>
            <person name="Cohen L."/>
        </authorList>
    </citation>
    <scope>NUCLEOTIDE SEQUENCE</scope>
    <source>
        <strain evidence="14">CCMP1452</strain>
    </source>
</reference>
<evidence type="ECO:0000256" key="2">
    <source>
        <dbReference type="ARBA" id="ARBA00007867"/>
    </source>
</evidence>
<dbReference type="GO" id="GO:0010487">
    <property type="term" value="F:thermospermine synthase activity"/>
    <property type="evidence" value="ECO:0007669"/>
    <property type="project" value="UniProtKB-ARBA"/>
</dbReference>
<evidence type="ECO:0000256" key="11">
    <source>
        <dbReference type="PROSITE-ProRule" id="PRU00354"/>
    </source>
</evidence>
<dbReference type="InterPro" id="IPR017716">
    <property type="entry name" value="S-AdoMet_deCOase_pro-enz"/>
</dbReference>
<keyword evidence="3 11" id="KW-0808">Transferase</keyword>
<dbReference type="InterPro" id="IPR016067">
    <property type="entry name" value="S-AdoMet_deCO2ase_core"/>
</dbReference>
<keyword evidence="12" id="KW-1133">Transmembrane helix</keyword>
<evidence type="ECO:0000256" key="9">
    <source>
        <dbReference type="ARBA" id="ARBA00023270"/>
    </source>
</evidence>
<dbReference type="PANTHER" id="PTHR43317:SF1">
    <property type="entry name" value="THERMOSPERMINE SYNTHASE ACAULIS5"/>
    <property type="match status" value="1"/>
</dbReference>
<keyword evidence="5" id="KW-0068">Autocatalytic cleavage</keyword>
<evidence type="ECO:0000313" key="14">
    <source>
        <dbReference type="EMBL" id="CAD9658593.1"/>
    </source>
</evidence>
<evidence type="ECO:0000256" key="7">
    <source>
        <dbReference type="ARBA" id="ARBA00023145"/>
    </source>
</evidence>